<evidence type="ECO:0000313" key="3">
    <source>
        <dbReference type="Proteomes" id="UP000030475"/>
    </source>
</evidence>
<dbReference type="AlphaFoldDB" id="A0AA40JIK3"/>
<gene>
    <name evidence="2" type="ORF">Y036_6099</name>
</gene>
<dbReference type="PANTHER" id="PTHR42760">
    <property type="entry name" value="SHORT-CHAIN DEHYDROGENASES/REDUCTASES FAMILY MEMBER"/>
    <property type="match status" value="1"/>
</dbReference>
<dbReference type="KEGG" id="but:X994_6533"/>
<dbReference type="Proteomes" id="UP000030475">
    <property type="component" value="Unassembled WGS sequence"/>
</dbReference>
<organism evidence="2 3">
    <name type="scientific">Burkholderia pseudomallei</name>
    <name type="common">Pseudomonas pseudomallei</name>
    <dbReference type="NCBI Taxonomy" id="28450"/>
    <lineage>
        <taxon>Bacteria</taxon>
        <taxon>Pseudomonadati</taxon>
        <taxon>Pseudomonadota</taxon>
        <taxon>Betaproteobacteria</taxon>
        <taxon>Burkholderiales</taxon>
        <taxon>Burkholderiaceae</taxon>
        <taxon>Burkholderia</taxon>
        <taxon>pseudomallei group</taxon>
    </lineage>
</organism>
<dbReference type="RefSeq" id="WP_160299310.1">
    <property type="nucleotide sequence ID" value="NZ_CP009155.1"/>
</dbReference>
<dbReference type="SUPFAM" id="SSF51735">
    <property type="entry name" value="NAD(P)-binding Rossmann-fold domains"/>
    <property type="match status" value="1"/>
</dbReference>
<dbReference type="CDD" id="cd05233">
    <property type="entry name" value="SDR_c"/>
    <property type="match status" value="1"/>
</dbReference>
<dbReference type="FunFam" id="3.40.50.720:FF:000084">
    <property type="entry name" value="Short-chain dehydrogenase reductase"/>
    <property type="match status" value="1"/>
</dbReference>
<evidence type="ECO:0000313" key="2">
    <source>
        <dbReference type="EMBL" id="KGX17135.1"/>
    </source>
</evidence>
<proteinExistence type="inferred from homology"/>
<name>A0AA40JIK3_BURPE</name>
<reference evidence="2 3" key="1">
    <citation type="submission" date="2014-08" db="EMBL/GenBank/DDBJ databases">
        <authorList>
            <person name="Bunnell A."/>
            <person name="Chain P.S."/>
            <person name="Chertkov O."/>
            <person name="Currie B.J."/>
            <person name="Daligault H.E."/>
            <person name="Davenport K.W."/>
            <person name="Davis C."/>
            <person name="Gleasner C.D."/>
            <person name="Johnson S.L."/>
            <person name="Kaestli M."/>
            <person name="Koren S."/>
            <person name="Kunde Y.A."/>
            <person name="Mayo M."/>
            <person name="McMurry K.K."/>
            <person name="Price E.P."/>
            <person name="Reitenga K.G."/>
            <person name="Robison R."/>
            <person name="Rosovitz M.J."/>
            <person name="Sarovich D.S."/>
            <person name="Teshima H."/>
        </authorList>
    </citation>
    <scope>NUCLEOTIDE SEQUENCE [LARGE SCALE GENOMIC DNA]</scope>
    <source>
        <strain evidence="2 3">MSHR44</strain>
    </source>
</reference>
<comment type="similarity">
    <text evidence="1">Belongs to the short-chain dehydrogenases/reductases (SDR) family.</text>
</comment>
<dbReference type="GO" id="GO:0016616">
    <property type="term" value="F:oxidoreductase activity, acting on the CH-OH group of donors, NAD or NADP as acceptor"/>
    <property type="evidence" value="ECO:0007669"/>
    <property type="project" value="TreeGrafter"/>
</dbReference>
<dbReference type="PRINTS" id="PR00080">
    <property type="entry name" value="SDRFAMILY"/>
</dbReference>
<dbReference type="GO" id="GO:0048038">
    <property type="term" value="F:quinone binding"/>
    <property type="evidence" value="ECO:0007669"/>
    <property type="project" value="TreeGrafter"/>
</dbReference>
<sequence length="264" mass="27641">MNALSAAEREFEGKVAIVVGGSSGIGFHAAVLLAQRGAHVMILADRGVDDAIELAAGRGVQLRGVTGDAASSALMKQVIDRLAQERNGLHIVVHTAAIHPYGNAGDTPEEVWDRVMAVNLKSVFLLAHHALPHMIRQRDGAIVNVSSIQGSGCQRDVSAYSTSKAAILGFTRTLAVDYSSMGVRANSVSPGSIRTPLLDLAADKFGAGQSKEEVFKSWGGVIPAGRIGEPEEVAEVIAFAASPRASYCSGSDFVVDGALRIKLN</sequence>
<accession>A0AA40JIK3</accession>
<dbReference type="PRINTS" id="PR00081">
    <property type="entry name" value="GDHRDH"/>
</dbReference>
<dbReference type="EMBL" id="JQIM01000007">
    <property type="protein sequence ID" value="KGX17135.1"/>
    <property type="molecule type" value="Genomic_DNA"/>
</dbReference>
<evidence type="ECO:0000256" key="1">
    <source>
        <dbReference type="ARBA" id="ARBA00006484"/>
    </source>
</evidence>
<dbReference type="PANTHER" id="PTHR42760:SF122">
    <property type="entry name" value="NAD(P)-BINDING PROTEIN"/>
    <property type="match status" value="1"/>
</dbReference>
<dbReference type="InterPro" id="IPR036291">
    <property type="entry name" value="NAD(P)-bd_dom_sf"/>
</dbReference>
<protein>
    <submittedName>
        <fullName evidence="2">Short chain dehydrogenase family protein</fullName>
    </submittedName>
</protein>
<dbReference type="PROSITE" id="PS00061">
    <property type="entry name" value="ADH_SHORT"/>
    <property type="match status" value="1"/>
</dbReference>
<dbReference type="GO" id="GO:0006633">
    <property type="term" value="P:fatty acid biosynthetic process"/>
    <property type="evidence" value="ECO:0007669"/>
    <property type="project" value="TreeGrafter"/>
</dbReference>
<dbReference type="Gene3D" id="3.40.50.720">
    <property type="entry name" value="NAD(P)-binding Rossmann-like Domain"/>
    <property type="match status" value="1"/>
</dbReference>
<dbReference type="InterPro" id="IPR002347">
    <property type="entry name" value="SDR_fam"/>
</dbReference>
<dbReference type="InterPro" id="IPR020904">
    <property type="entry name" value="Sc_DH/Rdtase_CS"/>
</dbReference>
<dbReference type="Pfam" id="PF13561">
    <property type="entry name" value="adh_short_C2"/>
    <property type="match status" value="1"/>
</dbReference>
<comment type="caution">
    <text evidence="2">The sequence shown here is derived from an EMBL/GenBank/DDBJ whole genome shotgun (WGS) entry which is preliminary data.</text>
</comment>